<organism evidence="3 4">
    <name type="scientific">Penicillium nalgiovense</name>
    <dbReference type="NCBI Taxonomy" id="60175"/>
    <lineage>
        <taxon>Eukaryota</taxon>
        <taxon>Fungi</taxon>
        <taxon>Dikarya</taxon>
        <taxon>Ascomycota</taxon>
        <taxon>Pezizomycotina</taxon>
        <taxon>Eurotiomycetes</taxon>
        <taxon>Eurotiomycetidae</taxon>
        <taxon>Eurotiales</taxon>
        <taxon>Aspergillaceae</taxon>
        <taxon>Penicillium</taxon>
    </lineage>
</organism>
<proteinExistence type="predicted"/>
<dbReference type="AlphaFoldDB" id="A0A9W4HPX5"/>
<dbReference type="Proteomes" id="UP001153461">
    <property type="component" value="Unassembled WGS sequence"/>
</dbReference>
<feature type="transmembrane region" description="Helical" evidence="1">
    <location>
        <begin position="43"/>
        <end position="60"/>
    </location>
</feature>
<reference evidence="3" key="1">
    <citation type="submission" date="2021-07" db="EMBL/GenBank/DDBJ databases">
        <authorList>
            <person name="Branca A.L. A."/>
        </authorList>
    </citation>
    <scope>NUCLEOTIDE SEQUENCE</scope>
</reference>
<feature type="signal peptide" evidence="2">
    <location>
        <begin position="1"/>
        <end position="21"/>
    </location>
</feature>
<comment type="caution">
    <text evidence="3">The sequence shown here is derived from an EMBL/GenBank/DDBJ whole genome shotgun (WGS) entry which is preliminary data.</text>
</comment>
<keyword evidence="1" id="KW-0472">Membrane</keyword>
<sequence>MRRVALFFVALHLRLCSRAIAVCLLLIRLEERQDCLGGDGSCTIITIPICIIYIIFPYVPHRSKPQAQERQSTILRTFV</sequence>
<keyword evidence="1" id="KW-1133">Transmembrane helix</keyword>
<evidence type="ECO:0000256" key="2">
    <source>
        <dbReference type="SAM" id="SignalP"/>
    </source>
</evidence>
<accession>A0A9W4HPX5</accession>
<keyword evidence="2" id="KW-0732">Signal</keyword>
<gene>
    <name evidence="3" type="ORF">PNAL_LOCUS5078</name>
</gene>
<dbReference type="EMBL" id="CAJVNV010000221">
    <property type="protein sequence ID" value="CAG8114521.1"/>
    <property type="molecule type" value="Genomic_DNA"/>
</dbReference>
<evidence type="ECO:0000313" key="3">
    <source>
        <dbReference type="EMBL" id="CAG8114521.1"/>
    </source>
</evidence>
<evidence type="ECO:0000313" key="4">
    <source>
        <dbReference type="Proteomes" id="UP001153461"/>
    </source>
</evidence>
<keyword evidence="1" id="KW-0812">Transmembrane</keyword>
<protein>
    <recommendedName>
        <fullName evidence="5">Secreted peptide</fullName>
    </recommendedName>
</protein>
<name>A0A9W4HPX5_PENNA</name>
<evidence type="ECO:0008006" key="5">
    <source>
        <dbReference type="Google" id="ProtNLM"/>
    </source>
</evidence>
<feature type="chain" id="PRO_5040958133" description="Secreted peptide" evidence="2">
    <location>
        <begin position="22"/>
        <end position="79"/>
    </location>
</feature>
<evidence type="ECO:0000256" key="1">
    <source>
        <dbReference type="SAM" id="Phobius"/>
    </source>
</evidence>